<organism evidence="3 4">
    <name type="scientific">Ktedonobacter racemifer DSM 44963</name>
    <dbReference type="NCBI Taxonomy" id="485913"/>
    <lineage>
        <taxon>Bacteria</taxon>
        <taxon>Bacillati</taxon>
        <taxon>Chloroflexota</taxon>
        <taxon>Ktedonobacteria</taxon>
        <taxon>Ktedonobacterales</taxon>
        <taxon>Ktedonobacteraceae</taxon>
        <taxon>Ktedonobacter</taxon>
    </lineage>
</organism>
<protein>
    <submittedName>
        <fullName evidence="3">Uncharacterized protein</fullName>
    </submittedName>
</protein>
<feature type="region of interest" description="Disordered" evidence="1">
    <location>
        <begin position="1"/>
        <end position="72"/>
    </location>
</feature>
<comment type="caution">
    <text evidence="3">The sequence shown here is derived from an EMBL/GenBank/DDBJ whole genome shotgun (WGS) entry which is preliminary data.</text>
</comment>
<feature type="transmembrane region" description="Helical" evidence="2">
    <location>
        <begin position="185"/>
        <end position="204"/>
    </location>
</feature>
<dbReference type="AlphaFoldDB" id="D6TPX2"/>
<dbReference type="InParanoid" id="D6TPX2"/>
<feature type="compositionally biased region" description="Polar residues" evidence="1">
    <location>
        <begin position="33"/>
        <end position="49"/>
    </location>
</feature>
<gene>
    <name evidence="3" type="ORF">Krac_8891</name>
</gene>
<evidence type="ECO:0000313" key="4">
    <source>
        <dbReference type="Proteomes" id="UP000004508"/>
    </source>
</evidence>
<feature type="region of interest" description="Disordered" evidence="1">
    <location>
        <begin position="261"/>
        <end position="307"/>
    </location>
</feature>
<keyword evidence="4" id="KW-1185">Reference proteome</keyword>
<reference evidence="3 4" key="1">
    <citation type="journal article" date="2011" name="Stand. Genomic Sci.">
        <title>Non-contiguous finished genome sequence and contextual data of the filamentous soil bacterium Ktedonobacter racemifer type strain (SOSP1-21).</title>
        <authorList>
            <person name="Chang Y.J."/>
            <person name="Land M."/>
            <person name="Hauser L."/>
            <person name="Chertkov O."/>
            <person name="Del Rio T.G."/>
            <person name="Nolan M."/>
            <person name="Copeland A."/>
            <person name="Tice H."/>
            <person name="Cheng J.F."/>
            <person name="Lucas S."/>
            <person name="Han C."/>
            <person name="Goodwin L."/>
            <person name="Pitluck S."/>
            <person name="Ivanova N."/>
            <person name="Ovchinikova G."/>
            <person name="Pati A."/>
            <person name="Chen A."/>
            <person name="Palaniappan K."/>
            <person name="Mavromatis K."/>
            <person name="Liolios K."/>
            <person name="Brettin T."/>
            <person name="Fiebig A."/>
            <person name="Rohde M."/>
            <person name="Abt B."/>
            <person name="Goker M."/>
            <person name="Detter J.C."/>
            <person name="Woyke T."/>
            <person name="Bristow J."/>
            <person name="Eisen J.A."/>
            <person name="Markowitz V."/>
            <person name="Hugenholtz P."/>
            <person name="Kyrpides N.C."/>
            <person name="Klenk H.P."/>
            <person name="Lapidus A."/>
        </authorList>
    </citation>
    <scope>NUCLEOTIDE SEQUENCE [LARGE SCALE GENOMIC DNA]</scope>
    <source>
        <strain evidence="4">DSM 44963</strain>
    </source>
</reference>
<dbReference type="EMBL" id="ADVG01000002">
    <property type="protein sequence ID" value="EFH87557.1"/>
    <property type="molecule type" value="Genomic_DNA"/>
</dbReference>
<accession>D6TPX2</accession>
<keyword evidence="2" id="KW-1133">Transmembrane helix</keyword>
<evidence type="ECO:0000313" key="3">
    <source>
        <dbReference type="EMBL" id="EFH87557.1"/>
    </source>
</evidence>
<proteinExistence type="predicted"/>
<sequence length="326" mass="35444">MNTNNQPPYDPYQYDPTVNRGYYDPTQYRPTADPSQYKSTQPNQASTQPPYIPAPTMATDPYSTPSYGAPVPSDPYQANNYGTPPHFTGSYAPNPYLPTPPPPPGALSPYGKKLFLGLAATFLFSFILVGSTPETTTTQSTPPSVGLGISLLIGIIVCVFVVDWRGFFNLEGLLQWRQMSPNRRLSIGCLFLFFYPIFAFIYAIRAGFKAFTGQDRLFTKEWNMPQPAKRRAKIGMISGSVVALFFFIVSLFANTSASARGSSTSVTPAATHASQGATSTQNQKAITPTPTTKPKPTPSPTPTVAPKWTVVQTFTGNGNKNAPDLL</sequence>
<feature type="compositionally biased region" description="Polar residues" evidence="1">
    <location>
        <begin position="261"/>
        <end position="286"/>
    </location>
</feature>
<dbReference type="RefSeq" id="WP_007912828.1">
    <property type="nucleotide sequence ID" value="NZ_ADVG01000002.1"/>
</dbReference>
<feature type="compositionally biased region" description="Low complexity" evidence="1">
    <location>
        <begin position="1"/>
        <end position="17"/>
    </location>
</feature>
<feature type="transmembrane region" description="Helical" evidence="2">
    <location>
        <begin position="145"/>
        <end position="164"/>
    </location>
</feature>
<feature type="compositionally biased region" description="Pro residues" evidence="1">
    <location>
        <begin position="291"/>
        <end position="303"/>
    </location>
</feature>
<evidence type="ECO:0000256" key="2">
    <source>
        <dbReference type="SAM" id="Phobius"/>
    </source>
</evidence>
<evidence type="ECO:0000256" key="1">
    <source>
        <dbReference type="SAM" id="MobiDB-lite"/>
    </source>
</evidence>
<keyword evidence="2" id="KW-0812">Transmembrane</keyword>
<dbReference type="Proteomes" id="UP000004508">
    <property type="component" value="Unassembled WGS sequence"/>
</dbReference>
<feature type="transmembrane region" description="Helical" evidence="2">
    <location>
        <begin position="114"/>
        <end position="133"/>
    </location>
</feature>
<keyword evidence="2" id="KW-0472">Membrane</keyword>
<name>D6TPX2_KTERA</name>
<feature type="transmembrane region" description="Helical" evidence="2">
    <location>
        <begin position="234"/>
        <end position="253"/>
    </location>
</feature>